<dbReference type="PRINTS" id="PR00385">
    <property type="entry name" value="P450"/>
</dbReference>
<keyword evidence="6" id="KW-0492">Microsome</keyword>
<evidence type="ECO:0000256" key="3">
    <source>
        <dbReference type="ARBA" id="ARBA00010617"/>
    </source>
</evidence>
<dbReference type="PRINTS" id="PR00463">
    <property type="entry name" value="EP450I"/>
</dbReference>
<dbReference type="SUPFAM" id="SSF48264">
    <property type="entry name" value="Cytochrome P450"/>
    <property type="match status" value="2"/>
</dbReference>
<dbReference type="Gene3D" id="1.10.630.10">
    <property type="entry name" value="Cytochrome P450"/>
    <property type="match status" value="2"/>
</dbReference>
<keyword evidence="8 10" id="KW-0408">Iron</keyword>
<dbReference type="Pfam" id="PF00067">
    <property type="entry name" value="p450"/>
    <property type="match status" value="2"/>
</dbReference>
<evidence type="ECO:0000256" key="5">
    <source>
        <dbReference type="ARBA" id="ARBA00022723"/>
    </source>
</evidence>
<feature type="binding site" description="axial binding residue" evidence="10">
    <location>
        <position position="805"/>
    </location>
    <ligand>
        <name>heme</name>
        <dbReference type="ChEBI" id="CHEBI:30413"/>
    </ligand>
    <ligandPart>
        <name>Fe</name>
        <dbReference type="ChEBI" id="CHEBI:18248"/>
    </ligandPart>
</feature>
<comment type="cofactor">
    <cofactor evidence="10">
        <name>heme</name>
        <dbReference type="ChEBI" id="CHEBI:30413"/>
    </cofactor>
</comment>
<accession>A0A8K0F0H2</accession>
<evidence type="ECO:0000256" key="1">
    <source>
        <dbReference type="ARBA" id="ARBA00004174"/>
    </source>
</evidence>
<dbReference type="PANTHER" id="PTHR24302:SF15">
    <property type="entry name" value="FATTY-ACID PEROXYGENASE"/>
    <property type="match status" value="1"/>
</dbReference>
<dbReference type="EMBL" id="OV696692">
    <property type="protein sequence ID" value="CAH1269436.1"/>
    <property type="molecule type" value="Genomic_DNA"/>
</dbReference>
<evidence type="ECO:0000256" key="4">
    <source>
        <dbReference type="ARBA" id="ARBA00022617"/>
    </source>
</evidence>
<evidence type="ECO:0000256" key="10">
    <source>
        <dbReference type="PIRSR" id="PIRSR602401-1"/>
    </source>
</evidence>
<dbReference type="PROSITE" id="PS00086">
    <property type="entry name" value="CYTOCHROME_P450"/>
    <property type="match status" value="2"/>
</dbReference>
<dbReference type="GO" id="GO:0008395">
    <property type="term" value="F:steroid hydroxylase activity"/>
    <property type="evidence" value="ECO:0007669"/>
    <property type="project" value="TreeGrafter"/>
</dbReference>
<dbReference type="GO" id="GO:0020037">
    <property type="term" value="F:heme binding"/>
    <property type="evidence" value="ECO:0007669"/>
    <property type="project" value="InterPro"/>
</dbReference>
<name>A0A8K0F0H2_BRALA</name>
<dbReference type="GO" id="GO:0016705">
    <property type="term" value="F:oxidoreductase activity, acting on paired donors, with incorporation or reduction of molecular oxygen"/>
    <property type="evidence" value="ECO:0007669"/>
    <property type="project" value="InterPro"/>
</dbReference>
<keyword evidence="6" id="KW-0256">Endoplasmic reticulum</keyword>
<organism evidence="11 12">
    <name type="scientific">Branchiostoma lanceolatum</name>
    <name type="common">Common lancelet</name>
    <name type="synonym">Amphioxus lanceolatum</name>
    <dbReference type="NCBI Taxonomy" id="7740"/>
    <lineage>
        <taxon>Eukaryota</taxon>
        <taxon>Metazoa</taxon>
        <taxon>Chordata</taxon>
        <taxon>Cephalochordata</taxon>
        <taxon>Leptocardii</taxon>
        <taxon>Amphioxiformes</taxon>
        <taxon>Branchiostomatidae</taxon>
        <taxon>Branchiostoma</taxon>
    </lineage>
</organism>
<reference evidence="11" key="1">
    <citation type="submission" date="2022-01" db="EMBL/GenBank/DDBJ databases">
        <authorList>
            <person name="Braso-Vives M."/>
        </authorList>
    </citation>
    <scope>NUCLEOTIDE SEQUENCE</scope>
</reference>
<comment type="subcellular location">
    <subcellularLocation>
        <location evidence="2">Endoplasmic reticulum membrane</location>
        <topology evidence="2">Peripheral membrane protein</topology>
    </subcellularLocation>
    <subcellularLocation>
        <location evidence="1">Microsome membrane</location>
        <topology evidence="1">Peripheral membrane protein</topology>
    </subcellularLocation>
</comment>
<evidence type="ECO:0000256" key="8">
    <source>
        <dbReference type="ARBA" id="ARBA00023004"/>
    </source>
</evidence>
<sequence length="861" mass="98900">MLFISDREMLREIFVKKFHAFTNRQSKELTLETKPGGRMLTNLRGEDWKNVRSTLSPAFSGGKLKMMGPAINTCADQLVQNIAKFAETRESFDTKELTGAFTMDVIARTAFGTEIDSQHNPQDPFVVMGKKAFNVTFSRPSLLLFFMFPSIMKPILEWLNTDLFPSDATSFFYGIFDQLIGMRQKSGEKGRVDFMQLMMDAHKDTDEDEEDGVKLQGQKHALTRDDVVANGFLFFLAGYETTAGTMAFVLYNFALNQEEQDKAREEVNKVMEGRDLVDYEAVHEMSYLEMCCMETLRMYPPAPNVGRVTSEEVKVQWLTIPTDMFVAVPILTIHYDPERWPEPKKFIPERFTKEAREKRDPYDWLPFSAGPRNCIGMRLAMMELKFGLAKILMNYRIMTAPDTDGIWNPEASRQRVQQYGKVYGFFFGRTPMLFISDREMLREVFVKKFHALTNFQSKKLTLQTRPSGRMLTNLMDEDWKDVRKTLSPAFSGGKLKMMGPAINSCADQLVRNIAKFAETGESFDTKELTGAFTMDVIARTAFGTEIDSQHNPQDPFVVMGKKAFDVKLSSPSLVLFFMFPSIMKPILEWFNTDLFPSDATSFFYGIFDQLIGMRQKSGEKDRVDFMQLMMDAHKNTDEEEEDGVKLHGKKHALTRDDVVANGFLFFVAGYETTATTMAFVLYNFALNQEEQDKAREEVNKVMEGRDLVDYEAVHEMSYLEMCCMETLRMYPPAPSTSRVASEEVKVQWLTIPKDMFVMVPILAIHYDPERWPEPKKFIPERFTKEAREKRDPYDWLPFGAGPRSCIGMRLALMELKVGLAKILMNYRIMTAPDTDIPLVMKKGNQFPTPENGICLKFELIN</sequence>
<dbReference type="FunFam" id="1.10.630.10:FF:000042">
    <property type="entry name" value="Cytochrome P450"/>
    <property type="match status" value="2"/>
</dbReference>
<gene>
    <name evidence="11" type="primary">CYP3A4</name>
    <name evidence="11" type="ORF">BLAG_LOCUS22083</name>
</gene>
<dbReference type="GO" id="GO:0005789">
    <property type="term" value="C:endoplasmic reticulum membrane"/>
    <property type="evidence" value="ECO:0007669"/>
    <property type="project" value="UniProtKB-SubCell"/>
</dbReference>
<dbReference type="PANTHER" id="PTHR24302">
    <property type="entry name" value="CYTOCHROME P450 FAMILY 3"/>
    <property type="match status" value="1"/>
</dbReference>
<evidence type="ECO:0000313" key="12">
    <source>
        <dbReference type="Proteomes" id="UP000838412"/>
    </source>
</evidence>
<keyword evidence="12" id="KW-1185">Reference proteome</keyword>
<evidence type="ECO:0000256" key="6">
    <source>
        <dbReference type="ARBA" id="ARBA00022848"/>
    </source>
</evidence>
<comment type="function">
    <text evidence="9">Cytochromes P450 are a group of heme-thiolate monooxygenases. They oxidize a variety of structurally unrelated compounds, including steroids, fatty acids, and xenobiotics.</text>
</comment>
<dbReference type="Proteomes" id="UP000838412">
    <property type="component" value="Chromosome 7"/>
</dbReference>
<dbReference type="InterPro" id="IPR050705">
    <property type="entry name" value="Cytochrome_P450_3A"/>
</dbReference>
<proteinExistence type="inferred from homology"/>
<keyword evidence="4 10" id="KW-0349">Heme</keyword>
<evidence type="ECO:0000256" key="7">
    <source>
        <dbReference type="ARBA" id="ARBA00023002"/>
    </source>
</evidence>
<evidence type="ECO:0000313" key="11">
    <source>
        <dbReference type="EMBL" id="CAH1269436.1"/>
    </source>
</evidence>
<dbReference type="InterPro" id="IPR017972">
    <property type="entry name" value="Cyt_P450_CS"/>
</dbReference>
<dbReference type="InterPro" id="IPR002401">
    <property type="entry name" value="Cyt_P450_E_grp-I"/>
</dbReference>
<keyword evidence="7" id="KW-0560">Oxidoreductase</keyword>
<evidence type="ECO:0000256" key="9">
    <source>
        <dbReference type="ARBA" id="ARBA00043906"/>
    </source>
</evidence>
<dbReference type="AlphaFoldDB" id="A0A8K0F0H2"/>
<dbReference type="InterPro" id="IPR036396">
    <property type="entry name" value="Cyt_P450_sf"/>
</dbReference>
<comment type="similarity">
    <text evidence="3">Belongs to the cytochrome P450 family.</text>
</comment>
<dbReference type="CDD" id="cd11055">
    <property type="entry name" value="CYP3A-like"/>
    <property type="match status" value="2"/>
</dbReference>
<protein>
    <submittedName>
        <fullName evidence="11">CYP3A4 protein</fullName>
    </submittedName>
</protein>
<evidence type="ECO:0000256" key="2">
    <source>
        <dbReference type="ARBA" id="ARBA00004406"/>
    </source>
</evidence>
<keyword evidence="5 10" id="KW-0479">Metal-binding</keyword>
<dbReference type="InterPro" id="IPR001128">
    <property type="entry name" value="Cyt_P450"/>
</dbReference>
<dbReference type="OrthoDB" id="1470350at2759"/>
<dbReference type="GO" id="GO:0005506">
    <property type="term" value="F:iron ion binding"/>
    <property type="evidence" value="ECO:0007669"/>
    <property type="project" value="InterPro"/>
</dbReference>